<dbReference type="PANTHER" id="PTHR42754:SF1">
    <property type="entry name" value="LIPOPROTEIN"/>
    <property type="match status" value="1"/>
</dbReference>
<gene>
    <name evidence="3" type="ORF">FRZ67_05510</name>
</gene>
<sequence>MKKILHLTIAILISIYSFAQSYSLDWVRTADSYLKNGSMIARDNADNVIATGYTTSSSIYTQKYDKFGNFKWERSSSSDIHSNYEKGIWVNTDAQNNVYVTGYRYTISTQPPYEFPNAIIVLKYDPDGNLLWKFVLPGSFGLTLPYSSSPLKFRSEIDTGGNIYVGTSGNISGNPVSGFVLVKINPQGNMVWNRTHNFSTQHGFSSMRLKKNLIVLTGSSELYNHNVSSVMYDTSGNEKWYATTSEYFGGKDVELDDAGNSYILTGNYNEVSPTSGADIVVLQYNSSGSQIKRNKYDFGGSEFASKICITGTNELGIISYYSSATNFFIDWLVLKINMSGALQWSKASINTSPYDVFPAYLIGNSKGELFVTGTKASGNQFPGYLAIGTNKYLSDGTIAWSALYDSTASNGLALTSASDGSLYVLGLSFTTVIHYFDHTGTGTCGITDTARAINITRNVAVIQYAKNTNAFVYHIQYKASTSPVWITISTDKTRFKLTGLTPGTTYDYRIKDVCNSGPSGYTSVRQFTTLGKGYCATGGANSTADWIDLVWLGSIQSGSGNNNGYADLTYLTTKAAPGATVSGYLSASYGAGTHNEFFSVWIDFNIDGDFNDPGEKVIDTSTTSIGWIAVSFVVPTTAKQGTTRMRVSMKNLSAPQPCGSYAAGETEDYGFVIQTPPATIANTLIAAENIQKKTGSFIITPNPASNYVNIQHDLDNTKPVYVTVTNSNGQQVISKILSGNTLDVSKLSNGFYMVQLRQGNTTKSSKLLIQR</sequence>
<protein>
    <submittedName>
        <fullName evidence="3">T9SS type A sorting domain-containing protein</fullName>
    </submittedName>
</protein>
<evidence type="ECO:0000313" key="4">
    <source>
        <dbReference type="Proteomes" id="UP000321533"/>
    </source>
</evidence>
<accession>A0A5B8V5W1</accession>
<dbReference type="PANTHER" id="PTHR42754">
    <property type="entry name" value="ENDOGLUCANASE"/>
    <property type="match status" value="1"/>
</dbReference>
<dbReference type="AlphaFoldDB" id="A0A5B8V5W1"/>
<feature type="chain" id="PRO_5022857366" evidence="1">
    <location>
        <begin position="20"/>
        <end position="771"/>
    </location>
</feature>
<feature type="domain" description="Fibronectin type-III" evidence="2">
    <location>
        <begin position="445"/>
        <end position="532"/>
    </location>
</feature>
<dbReference type="Pfam" id="PF18962">
    <property type="entry name" value="Por_Secre_tail"/>
    <property type="match status" value="1"/>
</dbReference>
<dbReference type="NCBIfam" id="TIGR04183">
    <property type="entry name" value="Por_Secre_tail"/>
    <property type="match status" value="1"/>
</dbReference>
<dbReference type="SUPFAM" id="SSF49265">
    <property type="entry name" value="Fibronectin type III"/>
    <property type="match status" value="1"/>
</dbReference>
<keyword evidence="1" id="KW-0732">Signal</keyword>
<dbReference type="OrthoDB" id="885845at2"/>
<dbReference type="Pfam" id="PF20009">
    <property type="entry name" value="GEVED"/>
    <property type="match status" value="1"/>
</dbReference>
<evidence type="ECO:0000256" key="1">
    <source>
        <dbReference type="SAM" id="SignalP"/>
    </source>
</evidence>
<reference evidence="3 4" key="1">
    <citation type="journal article" date="2016" name="Int. J. Syst. Evol. Microbiol.">
        <title>Panacibacter ginsenosidivorans gen. nov., sp. nov., with ginsenoside converting activity isolated from soil of a ginseng field.</title>
        <authorList>
            <person name="Siddiqi M.Z."/>
            <person name="Muhammad Shafi S."/>
            <person name="Choi K.D."/>
            <person name="Im W.T."/>
        </authorList>
    </citation>
    <scope>NUCLEOTIDE SEQUENCE [LARGE SCALE GENOMIC DNA]</scope>
    <source>
        <strain evidence="3 4">Gsoil1550</strain>
    </source>
</reference>
<dbReference type="Proteomes" id="UP000321533">
    <property type="component" value="Chromosome"/>
</dbReference>
<dbReference type="PROSITE" id="PS50853">
    <property type="entry name" value="FN3"/>
    <property type="match status" value="1"/>
</dbReference>
<dbReference type="Gene3D" id="2.60.40.10">
    <property type="entry name" value="Immunoglobulins"/>
    <property type="match status" value="1"/>
</dbReference>
<dbReference type="KEGG" id="pgin:FRZ67_05510"/>
<dbReference type="InterPro" id="IPR026444">
    <property type="entry name" value="Secre_tail"/>
</dbReference>
<evidence type="ECO:0000313" key="3">
    <source>
        <dbReference type="EMBL" id="QEC66784.1"/>
    </source>
</evidence>
<dbReference type="InterPro" id="IPR045474">
    <property type="entry name" value="GEVED"/>
</dbReference>
<proteinExistence type="predicted"/>
<organism evidence="3 4">
    <name type="scientific">Panacibacter ginsenosidivorans</name>
    <dbReference type="NCBI Taxonomy" id="1813871"/>
    <lineage>
        <taxon>Bacteria</taxon>
        <taxon>Pseudomonadati</taxon>
        <taxon>Bacteroidota</taxon>
        <taxon>Chitinophagia</taxon>
        <taxon>Chitinophagales</taxon>
        <taxon>Chitinophagaceae</taxon>
        <taxon>Panacibacter</taxon>
    </lineage>
</organism>
<name>A0A5B8V5W1_9BACT</name>
<dbReference type="InterPro" id="IPR036116">
    <property type="entry name" value="FN3_sf"/>
</dbReference>
<feature type="signal peptide" evidence="1">
    <location>
        <begin position="1"/>
        <end position="19"/>
    </location>
</feature>
<keyword evidence="4" id="KW-1185">Reference proteome</keyword>
<evidence type="ECO:0000259" key="2">
    <source>
        <dbReference type="PROSITE" id="PS50853"/>
    </source>
</evidence>
<dbReference type="CDD" id="cd00063">
    <property type="entry name" value="FN3"/>
    <property type="match status" value="1"/>
</dbReference>
<dbReference type="InterPro" id="IPR013783">
    <property type="entry name" value="Ig-like_fold"/>
</dbReference>
<dbReference type="InterPro" id="IPR003961">
    <property type="entry name" value="FN3_dom"/>
</dbReference>
<dbReference type="EMBL" id="CP042435">
    <property type="protein sequence ID" value="QEC66784.1"/>
    <property type="molecule type" value="Genomic_DNA"/>
</dbReference>
<dbReference type="RefSeq" id="WP_147188584.1">
    <property type="nucleotide sequence ID" value="NZ_CP042435.1"/>
</dbReference>